<reference evidence="2 5" key="2">
    <citation type="submission" date="2019-11" db="EMBL/GenBank/DDBJ databases">
        <title>Complete genome sequence of Bacteroides dorei DSM 17855.</title>
        <authorList>
            <person name="Russell J.T."/>
        </authorList>
    </citation>
    <scope>NUCLEOTIDE SEQUENCE [LARGE SCALE GENOMIC DNA]</scope>
    <source>
        <strain evidence="2 5">DSM 17855</strain>
    </source>
</reference>
<dbReference type="Proteomes" id="UP000500949">
    <property type="component" value="Chromosome"/>
</dbReference>
<organism evidence="3 4">
    <name type="scientific">Phocaeicola dorei</name>
    <dbReference type="NCBI Taxonomy" id="357276"/>
    <lineage>
        <taxon>Bacteria</taxon>
        <taxon>Pseudomonadati</taxon>
        <taxon>Bacteroidota</taxon>
        <taxon>Bacteroidia</taxon>
        <taxon>Bacteroidales</taxon>
        <taxon>Bacteroidaceae</taxon>
        <taxon>Phocaeicola</taxon>
    </lineage>
</organism>
<dbReference type="Proteomes" id="UP000777173">
    <property type="component" value="Unassembled WGS sequence"/>
</dbReference>
<reference evidence="3 4" key="1">
    <citation type="journal article" date="2019" name="Nat. Microbiol.">
        <title>Genomic variation and strain-specific functional adaptation in the human gut microbiome during early life.</title>
        <authorList>
            <person name="Vatanen T."/>
            <person name="Plichta D.R."/>
            <person name="Somani J."/>
            <person name="Munch P.C."/>
            <person name="Arthur T.D."/>
            <person name="Hall A.B."/>
            <person name="Rudolf S."/>
            <person name="Oakeley E.J."/>
            <person name="Ke X."/>
            <person name="Young R.A."/>
            <person name="Haiser H.J."/>
            <person name="Kolde R."/>
            <person name="Yassour M."/>
            <person name="Luopajarvi K."/>
            <person name="Siljander H."/>
            <person name="Virtanen S.M."/>
            <person name="Ilonen J."/>
            <person name="Uibo R."/>
            <person name="Tillmann V."/>
            <person name="Mokurov S."/>
            <person name="Dorshakova N."/>
            <person name="Porter J.A."/>
            <person name="McHardy A.C."/>
            <person name="Lahdesmaki H."/>
            <person name="Vlamakis H."/>
            <person name="Huttenhower C."/>
            <person name="Knip M."/>
            <person name="Xavier R.J."/>
        </authorList>
    </citation>
    <scope>NUCLEOTIDE SEQUENCE [LARGE SCALE GENOMIC DNA]</scope>
    <source>
        <strain evidence="3 4">RJX1047</strain>
    </source>
</reference>
<evidence type="ECO:0000313" key="4">
    <source>
        <dbReference type="Proteomes" id="UP000294527"/>
    </source>
</evidence>
<evidence type="ECO:0000313" key="5">
    <source>
        <dbReference type="Proteomes" id="UP000500949"/>
    </source>
</evidence>
<protein>
    <submittedName>
        <fullName evidence="3">Uncharacterized protein</fullName>
    </submittedName>
</protein>
<dbReference type="Proteomes" id="UP000294527">
    <property type="component" value="Unassembled WGS sequence"/>
</dbReference>
<accession>A0A1Y4PEH9</accession>
<dbReference type="EMBL" id="CP046176">
    <property type="protein sequence ID" value="QJR76920.1"/>
    <property type="molecule type" value="Genomic_DNA"/>
</dbReference>
<dbReference type="Pfam" id="PF19666">
    <property type="entry name" value="DUF6169"/>
    <property type="match status" value="1"/>
</dbReference>
<evidence type="ECO:0000313" key="2">
    <source>
        <dbReference type="EMBL" id="QJR76920.1"/>
    </source>
</evidence>
<name>A0A1Y4PEH9_9BACT</name>
<dbReference type="InterPro" id="IPR046167">
    <property type="entry name" value="DUF6169"/>
</dbReference>
<sequence>MLYSLVHINETSPYEVFAYKEDTVYFITDDGSEYLVGFIEETNIGIQRAYQLFIIKKRNGIHIGTDVKIGRTVSSIVHSFFRNPSNILVYICDTSDKDQAARDRKFKIWFKRYASLDDLVFVSEVIDVEDDSYFASMILSRRTTDFYQIQTTFHDYFQDLRSKLE</sequence>
<evidence type="ECO:0000313" key="3">
    <source>
        <dbReference type="EMBL" id="TDA75764.1"/>
    </source>
</evidence>
<dbReference type="GeneID" id="93447251"/>
<evidence type="ECO:0000313" key="1">
    <source>
        <dbReference type="EMBL" id="MBV3124871.1"/>
    </source>
</evidence>
<proteinExistence type="predicted"/>
<reference evidence="1" key="3">
    <citation type="submission" date="2021-06" db="EMBL/GenBank/DDBJ databases">
        <title>Collection of gut derived symbiotic bacterial strains cultured from healthy donors.</title>
        <authorList>
            <person name="Lin H."/>
            <person name="Littmann E."/>
            <person name="Pamer E.G."/>
        </authorList>
    </citation>
    <scope>NUCLEOTIDE SEQUENCE</scope>
    <source>
        <strain evidence="1">MSK.5.10</strain>
    </source>
</reference>
<dbReference type="AlphaFoldDB" id="A0A1Y4PEH9"/>
<dbReference type="EMBL" id="SLTU01000001">
    <property type="protein sequence ID" value="TDA75764.1"/>
    <property type="molecule type" value="Genomic_DNA"/>
</dbReference>
<gene>
    <name evidence="3" type="ORF">E1I98_04945</name>
    <name evidence="2" type="ORF">GKD17_11260</name>
    <name evidence="1" type="ORF">KSU80_17085</name>
</gene>
<dbReference type="RefSeq" id="WP_007835537.1">
    <property type="nucleotide sequence ID" value="NZ_CP046176.1"/>
</dbReference>
<dbReference type="EMBL" id="JAHOAX010000019">
    <property type="protein sequence ID" value="MBV3124871.1"/>
    <property type="molecule type" value="Genomic_DNA"/>
</dbReference>